<evidence type="ECO:0000313" key="1">
    <source>
        <dbReference type="EMBL" id="KKN05678.1"/>
    </source>
</evidence>
<name>A0A0F9QK20_9ZZZZ</name>
<comment type="caution">
    <text evidence="1">The sequence shown here is derived from an EMBL/GenBank/DDBJ whole genome shotgun (WGS) entry which is preliminary data.</text>
</comment>
<gene>
    <name evidence="1" type="ORF">LCGC14_1085110</name>
</gene>
<accession>A0A0F9QK20</accession>
<proteinExistence type="predicted"/>
<organism evidence="1">
    <name type="scientific">marine sediment metagenome</name>
    <dbReference type="NCBI Taxonomy" id="412755"/>
    <lineage>
        <taxon>unclassified sequences</taxon>
        <taxon>metagenomes</taxon>
        <taxon>ecological metagenomes</taxon>
    </lineage>
</organism>
<dbReference type="EMBL" id="LAZR01004776">
    <property type="protein sequence ID" value="KKN05678.1"/>
    <property type="molecule type" value="Genomic_DNA"/>
</dbReference>
<protein>
    <submittedName>
        <fullName evidence="1">Uncharacterized protein</fullName>
    </submittedName>
</protein>
<sequence length="138" mass="15116">MGALPQMKPRKYNIQYMWDKHHEVKRLALLGATNGEIARLLGVTPQNISDIRNSPIFKDQMRIMEVARDSATIGVARGIIDSGPVALGLLNDVMVSKEHDGQPVPLALRIGIAKDLLDRNPEGAKVKSVQGTMKITHG</sequence>
<dbReference type="AlphaFoldDB" id="A0A0F9QK20"/>
<feature type="non-terminal residue" evidence="1">
    <location>
        <position position="138"/>
    </location>
</feature>
<reference evidence="1" key="1">
    <citation type="journal article" date="2015" name="Nature">
        <title>Complex archaea that bridge the gap between prokaryotes and eukaryotes.</title>
        <authorList>
            <person name="Spang A."/>
            <person name="Saw J.H."/>
            <person name="Jorgensen S.L."/>
            <person name="Zaremba-Niedzwiedzka K."/>
            <person name="Martijn J."/>
            <person name="Lind A.E."/>
            <person name="van Eijk R."/>
            <person name="Schleper C."/>
            <person name="Guy L."/>
            <person name="Ettema T.J."/>
        </authorList>
    </citation>
    <scope>NUCLEOTIDE SEQUENCE</scope>
</reference>